<evidence type="ECO:0000313" key="5">
    <source>
        <dbReference type="WBParaSite" id="Pan_g13504.t1"/>
    </source>
</evidence>
<dbReference type="GO" id="GO:0005739">
    <property type="term" value="C:mitochondrion"/>
    <property type="evidence" value="ECO:0007669"/>
    <property type="project" value="TreeGrafter"/>
</dbReference>
<name>A0A7E4UW01_PANRE</name>
<organism evidence="4 5">
    <name type="scientific">Panagrellus redivivus</name>
    <name type="common">Microworm</name>
    <dbReference type="NCBI Taxonomy" id="6233"/>
    <lineage>
        <taxon>Eukaryota</taxon>
        <taxon>Metazoa</taxon>
        <taxon>Ecdysozoa</taxon>
        <taxon>Nematoda</taxon>
        <taxon>Chromadorea</taxon>
        <taxon>Rhabditida</taxon>
        <taxon>Tylenchina</taxon>
        <taxon>Panagrolaimomorpha</taxon>
        <taxon>Panagrolaimoidea</taxon>
        <taxon>Panagrolaimidae</taxon>
        <taxon>Panagrellus</taxon>
    </lineage>
</organism>
<dbReference type="WBParaSite" id="Pan_g13504.t1">
    <property type="protein sequence ID" value="Pan_g13504.t1"/>
    <property type="gene ID" value="Pan_g13504"/>
</dbReference>
<dbReference type="InterPro" id="IPR010625">
    <property type="entry name" value="CHCH"/>
</dbReference>
<feature type="compositionally biased region" description="Basic residues" evidence="2">
    <location>
        <begin position="1"/>
        <end position="11"/>
    </location>
</feature>
<evidence type="ECO:0000256" key="1">
    <source>
        <dbReference type="ARBA" id="ARBA00023157"/>
    </source>
</evidence>
<dbReference type="Pfam" id="PF06747">
    <property type="entry name" value="CHCH"/>
    <property type="match status" value="1"/>
</dbReference>
<dbReference type="InterPro" id="IPR055304">
    <property type="entry name" value="CHCHD2/10-like"/>
</dbReference>
<keyword evidence="4" id="KW-1185">Reference proteome</keyword>
<dbReference type="GO" id="GO:0005634">
    <property type="term" value="C:nucleus"/>
    <property type="evidence" value="ECO:0007669"/>
    <property type="project" value="TreeGrafter"/>
</dbReference>
<feature type="region of interest" description="Disordered" evidence="2">
    <location>
        <begin position="1"/>
        <end position="48"/>
    </location>
</feature>
<evidence type="ECO:0000259" key="3">
    <source>
        <dbReference type="Pfam" id="PF06747"/>
    </source>
</evidence>
<feature type="region of interest" description="Disordered" evidence="2">
    <location>
        <begin position="70"/>
        <end position="93"/>
    </location>
</feature>
<dbReference type="PANTHER" id="PTHR13523:SF2">
    <property type="entry name" value="COILED-COIL-HELIX-COILED-COIL-HELIX DOMAIN CONTAINING 2, ISOFORM A-RELATED"/>
    <property type="match status" value="1"/>
</dbReference>
<feature type="compositionally biased region" description="Low complexity" evidence="2">
    <location>
        <begin position="12"/>
        <end position="48"/>
    </location>
</feature>
<protein>
    <submittedName>
        <fullName evidence="5">CHCH domain-containing protein</fullName>
    </submittedName>
</protein>
<reference evidence="5" key="2">
    <citation type="submission" date="2020-10" db="UniProtKB">
        <authorList>
            <consortium name="WormBaseParasite"/>
        </authorList>
    </citation>
    <scope>IDENTIFICATION</scope>
</reference>
<feature type="domain" description="CHCH" evidence="3">
    <location>
        <begin position="97"/>
        <end position="129"/>
    </location>
</feature>
<accession>A0A7E4UW01</accession>
<sequence>MVRPDKKKAAAKKAASSSSSSSSSAPAPAPTAPVHHAAAPAAPAAPKQPGLLAQAAATGAGVAIGSSVGHAVGNMMTGSGSKPSTAAAASPEDTKKCEFELKQLLDCTNRQTQVTDCQSYFDALKACRSAK</sequence>
<dbReference type="PANTHER" id="PTHR13523">
    <property type="entry name" value="COILED-COIL-HELIX-COILED-COIL-HELIX DOMAIN CONTAINING 2/NUR77"/>
    <property type="match status" value="1"/>
</dbReference>
<dbReference type="AlphaFoldDB" id="A0A7E4UW01"/>
<evidence type="ECO:0000313" key="4">
    <source>
        <dbReference type="Proteomes" id="UP000492821"/>
    </source>
</evidence>
<dbReference type="GO" id="GO:0007005">
    <property type="term" value="P:mitochondrion organization"/>
    <property type="evidence" value="ECO:0007669"/>
    <property type="project" value="InterPro"/>
</dbReference>
<dbReference type="Proteomes" id="UP000492821">
    <property type="component" value="Unassembled WGS sequence"/>
</dbReference>
<reference evidence="4" key="1">
    <citation type="journal article" date="2013" name="Genetics">
        <title>The draft genome and transcriptome of Panagrellus redivivus are shaped by the harsh demands of a free-living lifestyle.</title>
        <authorList>
            <person name="Srinivasan J."/>
            <person name="Dillman A.R."/>
            <person name="Macchietto M.G."/>
            <person name="Heikkinen L."/>
            <person name="Lakso M."/>
            <person name="Fracchia K.M."/>
            <person name="Antoshechkin I."/>
            <person name="Mortazavi A."/>
            <person name="Wong G."/>
            <person name="Sternberg P.W."/>
        </authorList>
    </citation>
    <scope>NUCLEOTIDE SEQUENCE [LARGE SCALE GENOMIC DNA]</scope>
    <source>
        <strain evidence="4">MT8872</strain>
    </source>
</reference>
<keyword evidence="1" id="KW-1015">Disulfide bond</keyword>
<proteinExistence type="predicted"/>
<evidence type="ECO:0000256" key="2">
    <source>
        <dbReference type="SAM" id="MobiDB-lite"/>
    </source>
</evidence>